<accession>A0A0F8YBH5</accession>
<sequence>MAATDHHAVITAAKAASAAWESDDLSQEHTAKIMRLMWALKTAIDDAPATGAPEVTP</sequence>
<comment type="caution">
    <text evidence="1">The sequence shown here is derived from an EMBL/GenBank/DDBJ whole genome shotgun (WGS) entry which is preliminary data.</text>
</comment>
<dbReference type="EMBL" id="LAZR01067493">
    <property type="protein sequence ID" value="KKK51469.1"/>
    <property type="molecule type" value="Genomic_DNA"/>
</dbReference>
<name>A0A0F8YBH5_9ZZZZ</name>
<protein>
    <submittedName>
        <fullName evidence="1">Uncharacterized protein</fullName>
    </submittedName>
</protein>
<reference evidence="1" key="1">
    <citation type="journal article" date="2015" name="Nature">
        <title>Complex archaea that bridge the gap between prokaryotes and eukaryotes.</title>
        <authorList>
            <person name="Spang A."/>
            <person name="Saw J.H."/>
            <person name="Jorgensen S.L."/>
            <person name="Zaremba-Niedzwiedzka K."/>
            <person name="Martijn J."/>
            <person name="Lind A.E."/>
            <person name="van Eijk R."/>
            <person name="Schleper C."/>
            <person name="Guy L."/>
            <person name="Ettema T.J."/>
        </authorList>
    </citation>
    <scope>NUCLEOTIDE SEQUENCE</scope>
</reference>
<organism evidence="1">
    <name type="scientific">marine sediment metagenome</name>
    <dbReference type="NCBI Taxonomy" id="412755"/>
    <lineage>
        <taxon>unclassified sequences</taxon>
        <taxon>metagenomes</taxon>
        <taxon>ecological metagenomes</taxon>
    </lineage>
</organism>
<proteinExistence type="predicted"/>
<gene>
    <name evidence="1" type="ORF">LCGC14_3114650</name>
</gene>
<evidence type="ECO:0000313" key="1">
    <source>
        <dbReference type="EMBL" id="KKK51469.1"/>
    </source>
</evidence>
<dbReference type="AlphaFoldDB" id="A0A0F8YBH5"/>